<name>A0A850NEN3_9FLAO</name>
<evidence type="ECO:0000259" key="3">
    <source>
        <dbReference type="PROSITE" id="PS50853"/>
    </source>
</evidence>
<dbReference type="InterPro" id="IPR013783">
    <property type="entry name" value="Ig-like_fold"/>
</dbReference>
<dbReference type="SMART" id="SM00060">
    <property type="entry name" value="FN3"/>
    <property type="match status" value="2"/>
</dbReference>
<evidence type="ECO:0000256" key="1">
    <source>
        <dbReference type="ARBA" id="ARBA00022737"/>
    </source>
</evidence>
<dbReference type="PANTHER" id="PTHR13817:SF166">
    <property type="entry name" value="NEURONAL IGCAM-RELATED"/>
    <property type="match status" value="1"/>
</dbReference>
<protein>
    <recommendedName>
        <fullName evidence="3">Fibronectin type-III domain-containing protein</fullName>
    </recommendedName>
</protein>
<dbReference type="Proteomes" id="UP000558089">
    <property type="component" value="Unassembled WGS sequence"/>
</dbReference>
<dbReference type="Gene3D" id="2.60.40.10">
    <property type="entry name" value="Immunoglobulins"/>
    <property type="match status" value="5"/>
</dbReference>
<dbReference type="InterPro" id="IPR050964">
    <property type="entry name" value="Striated_Muscle_Regulatory"/>
</dbReference>
<keyword evidence="2" id="KW-0732">Signal</keyword>
<sequence>MKIPSSKYNMNYFSCLCLMVFVLFQVSGQNLPTDTIHSKIVIRHRMIEGRVLLRWGATDKISWQSGIDHGYILERHTIERDGKPVLGGEVEILSGGPIKPKPLLEWRGMVESNDVAAITAQAIYGESFNTNSNDDNLLMQVINESEELDQRFAFSMFAVDQDFEVAQHAGMGYVDTNIKTNEKYLYNIKLANASENLKGRYNGVLVDPIEVHKLPQPFDFAGYYYNKAFVLIWEYDSLLDYYTSYDLERSNDGKTFKKINDAPITKLAVTKVSGISYTDSIQEYGKKFWYRVRGRTLFDETGPPSDTTSVIAFEELLAVPQFTSNNIISEKEVELQWDFPKDEAWKLTQFDVLRAPKAIGPYKAVATALDKQVRSFKYSEPETINYFKVRAYGIAGDYQDSSPAMIQPVDSIPPDKPIGLQGTVDTLGVVQLVWEPNTEMDLKGYTVLRADRKNQEFTRLTKREVRETHFQDTVNTKTFTSKVYYQIVASDLRYNESEPSDTLVLERPSRVPPTSPVFTAYELLGDTILLKWTPSSSDKIAKQIIYRKQLGLQDGIWQPILETEETSLTAFKDLEIEPNTRYGYTITAINTVGLESRPSPLVAIATPQTLLKPKIKALHAEVDRESKHIILTWRYNEPNVLEIQLYKKENNGEYTLYKTFSPRTSEFLDSKLIPNSKYEYGLKAVFVDGSISEWSEIEVTY</sequence>
<dbReference type="CDD" id="cd00063">
    <property type="entry name" value="FN3"/>
    <property type="match status" value="2"/>
</dbReference>
<keyword evidence="1" id="KW-0677">Repeat</keyword>
<feature type="domain" description="Fibronectin type-III" evidence="3">
    <location>
        <begin position="614"/>
        <end position="701"/>
    </location>
</feature>
<comment type="caution">
    <text evidence="4">The sequence shown here is derived from an EMBL/GenBank/DDBJ whole genome shotgun (WGS) entry which is preliminary data.</text>
</comment>
<dbReference type="PROSITE" id="PS50853">
    <property type="entry name" value="FN3"/>
    <property type="match status" value="2"/>
</dbReference>
<dbReference type="AlphaFoldDB" id="A0A850NEN3"/>
<accession>A0A850NEN3</accession>
<dbReference type="InterPro" id="IPR003961">
    <property type="entry name" value="FN3_dom"/>
</dbReference>
<evidence type="ECO:0000256" key="2">
    <source>
        <dbReference type="SAM" id="SignalP"/>
    </source>
</evidence>
<dbReference type="SUPFAM" id="SSF49265">
    <property type="entry name" value="Fibronectin type III"/>
    <property type="match status" value="2"/>
</dbReference>
<feature type="chain" id="PRO_5032835255" description="Fibronectin type-III domain-containing protein" evidence="2">
    <location>
        <begin position="29"/>
        <end position="701"/>
    </location>
</feature>
<dbReference type="InterPro" id="IPR036116">
    <property type="entry name" value="FN3_sf"/>
</dbReference>
<reference evidence="4 5" key="1">
    <citation type="submission" date="2020-01" db="EMBL/GenBank/DDBJ databases">
        <title>Draft Genome Analysis of Muricauda sp. HICW Isolated from coastal seawater of PR China.</title>
        <authorList>
            <person name="Chen M.-X."/>
        </authorList>
    </citation>
    <scope>NUCLEOTIDE SEQUENCE [LARGE SCALE GENOMIC DNA]</scope>
    <source>
        <strain evidence="4 5">HICW</strain>
    </source>
</reference>
<evidence type="ECO:0000313" key="4">
    <source>
        <dbReference type="EMBL" id="NVN18494.1"/>
    </source>
</evidence>
<feature type="signal peptide" evidence="2">
    <location>
        <begin position="1"/>
        <end position="28"/>
    </location>
</feature>
<feature type="domain" description="Fibronectin type-III" evidence="3">
    <location>
        <begin position="512"/>
        <end position="609"/>
    </location>
</feature>
<dbReference type="PANTHER" id="PTHR13817">
    <property type="entry name" value="TITIN"/>
    <property type="match status" value="1"/>
</dbReference>
<keyword evidence="5" id="KW-1185">Reference proteome</keyword>
<dbReference type="RefSeq" id="WP_176620228.1">
    <property type="nucleotide sequence ID" value="NZ_WYET01000004.1"/>
</dbReference>
<evidence type="ECO:0000313" key="5">
    <source>
        <dbReference type="Proteomes" id="UP000558089"/>
    </source>
</evidence>
<proteinExistence type="predicted"/>
<gene>
    <name evidence="4" type="ORF">GUA46_09080</name>
</gene>
<organism evidence="4 5">
    <name type="scientific">Flagellimonas chongwuensis</name>
    <dbReference type="NCBI Taxonomy" id="2697365"/>
    <lineage>
        <taxon>Bacteria</taxon>
        <taxon>Pseudomonadati</taxon>
        <taxon>Bacteroidota</taxon>
        <taxon>Flavobacteriia</taxon>
        <taxon>Flavobacteriales</taxon>
        <taxon>Flavobacteriaceae</taxon>
        <taxon>Flagellimonas</taxon>
    </lineage>
</organism>
<dbReference type="EMBL" id="WYET01000004">
    <property type="protein sequence ID" value="NVN18494.1"/>
    <property type="molecule type" value="Genomic_DNA"/>
</dbReference>